<dbReference type="InParanoid" id="A0A1X2GZE1"/>
<dbReference type="EMBL" id="MCGN01000014">
    <property type="protein sequence ID" value="ORY89560.1"/>
    <property type="molecule type" value="Genomic_DNA"/>
</dbReference>
<evidence type="ECO:0000313" key="2">
    <source>
        <dbReference type="Proteomes" id="UP000242180"/>
    </source>
</evidence>
<dbReference type="Proteomes" id="UP000242180">
    <property type="component" value="Unassembled WGS sequence"/>
</dbReference>
<reference evidence="1 2" key="1">
    <citation type="submission" date="2016-07" db="EMBL/GenBank/DDBJ databases">
        <title>Pervasive Adenine N6-methylation of Active Genes in Fungi.</title>
        <authorList>
            <consortium name="DOE Joint Genome Institute"/>
            <person name="Mondo S.J."/>
            <person name="Dannebaum R.O."/>
            <person name="Kuo R.C."/>
            <person name="Labutti K."/>
            <person name="Haridas S."/>
            <person name="Kuo A."/>
            <person name="Salamov A."/>
            <person name="Ahrendt S.R."/>
            <person name="Lipzen A."/>
            <person name="Sullivan W."/>
            <person name="Andreopoulos W.B."/>
            <person name="Clum A."/>
            <person name="Lindquist E."/>
            <person name="Daum C."/>
            <person name="Ramamoorthy G.K."/>
            <person name="Gryganskyi A."/>
            <person name="Culley D."/>
            <person name="Magnuson J.K."/>
            <person name="James T.Y."/>
            <person name="O'Malley M.A."/>
            <person name="Stajich J.E."/>
            <person name="Spatafora J.W."/>
            <person name="Visel A."/>
            <person name="Grigoriev I.V."/>
        </authorList>
    </citation>
    <scope>NUCLEOTIDE SEQUENCE [LARGE SCALE GENOMIC DNA]</scope>
    <source>
        <strain evidence="1 2">NRRL 2496</strain>
    </source>
</reference>
<protein>
    <submittedName>
        <fullName evidence="1">Uncharacterized protein</fullName>
    </submittedName>
</protein>
<sequence length="139" mass="16419">MRTAVQQNAWYYRYYRTFRLSTLRPLKGDSRSAAHFRSAACVESEEQLAFHDLTQACLVSRYCWLRLLRLAINAPKKKRHGYMFVHSVPYNVHNDPILCPVRCLSQGFRYYLISLTTTDITNRLFKQVDLDVPQDIRQD</sequence>
<accession>A0A1X2GZE1</accession>
<organism evidence="1 2">
    <name type="scientific">Syncephalastrum racemosum</name>
    <name type="common">Filamentous fungus</name>
    <dbReference type="NCBI Taxonomy" id="13706"/>
    <lineage>
        <taxon>Eukaryota</taxon>
        <taxon>Fungi</taxon>
        <taxon>Fungi incertae sedis</taxon>
        <taxon>Mucoromycota</taxon>
        <taxon>Mucoromycotina</taxon>
        <taxon>Mucoromycetes</taxon>
        <taxon>Mucorales</taxon>
        <taxon>Syncephalastraceae</taxon>
        <taxon>Syncephalastrum</taxon>
    </lineage>
</organism>
<name>A0A1X2GZE1_SYNRA</name>
<evidence type="ECO:0000313" key="1">
    <source>
        <dbReference type="EMBL" id="ORY89560.1"/>
    </source>
</evidence>
<proteinExistence type="predicted"/>
<comment type="caution">
    <text evidence="1">The sequence shown here is derived from an EMBL/GenBank/DDBJ whole genome shotgun (WGS) entry which is preliminary data.</text>
</comment>
<keyword evidence="2" id="KW-1185">Reference proteome</keyword>
<dbReference type="AlphaFoldDB" id="A0A1X2GZE1"/>
<gene>
    <name evidence="1" type="ORF">BCR43DRAFT_519337</name>
</gene>